<dbReference type="EMBL" id="JAQNDO010000001">
    <property type="protein sequence ID" value="MDC0742808.1"/>
    <property type="molecule type" value="Genomic_DNA"/>
</dbReference>
<evidence type="ECO:0000313" key="1">
    <source>
        <dbReference type="EMBL" id="MDC0742808.1"/>
    </source>
</evidence>
<protein>
    <recommendedName>
        <fullName evidence="3">Tetratricopeptide repeat protein</fullName>
    </recommendedName>
</protein>
<organism evidence="1 2">
    <name type="scientific">Polyangium mundeleinium</name>
    <dbReference type="NCBI Taxonomy" id="2995306"/>
    <lineage>
        <taxon>Bacteria</taxon>
        <taxon>Pseudomonadati</taxon>
        <taxon>Myxococcota</taxon>
        <taxon>Polyangia</taxon>
        <taxon>Polyangiales</taxon>
        <taxon>Polyangiaceae</taxon>
        <taxon>Polyangium</taxon>
    </lineage>
</organism>
<reference evidence="1 2" key="1">
    <citation type="submission" date="2022-11" db="EMBL/GenBank/DDBJ databases">
        <title>Minimal conservation of predation-associated metabolite biosynthetic gene clusters underscores biosynthetic potential of Myxococcota including descriptions for ten novel species: Archangium lansinium sp. nov., Myxococcus landrumus sp. nov., Nannocystis bai.</title>
        <authorList>
            <person name="Ahearne A."/>
            <person name="Stevens C."/>
            <person name="Dowd S."/>
        </authorList>
    </citation>
    <scope>NUCLEOTIDE SEQUENCE [LARGE SCALE GENOMIC DNA]</scope>
    <source>
        <strain evidence="1 2">RJM3</strain>
    </source>
</reference>
<dbReference type="Proteomes" id="UP001221411">
    <property type="component" value="Unassembled WGS sequence"/>
</dbReference>
<dbReference type="RefSeq" id="WP_271918182.1">
    <property type="nucleotide sequence ID" value="NZ_JAQNDO010000001.1"/>
</dbReference>
<sequence>MESGDRALAAGRLNDAADAYEDALNIKLDARLLGRLGLVLSMFQQTPENDIVIARALHAAVSDAAGASSAERKQFFEAYERVRKRVCRLDVMTSDVDATVLIGGRDVGRSEGAFWTFISPGKTNVTATLTGREDLKKTAECVGGKSMLLEFEFPNPAQAPPQVITLEKEAKERRVVVREAVRTAPPAREPSPPKVEAPSSRFGGGIGPVMVWGAAPSVSVGISASGFIDARSSQPWQPCAAPGRWATFTACLSMCSRRPRLWGRVYNGVGLTDALSGVRCAGLIPWTPTNAMRC</sequence>
<evidence type="ECO:0008006" key="3">
    <source>
        <dbReference type="Google" id="ProtNLM"/>
    </source>
</evidence>
<name>A0ABT5ELU2_9BACT</name>
<gene>
    <name evidence="1" type="ORF">POL67_15765</name>
</gene>
<proteinExistence type="predicted"/>
<keyword evidence="2" id="KW-1185">Reference proteome</keyword>
<comment type="caution">
    <text evidence="1">The sequence shown here is derived from an EMBL/GenBank/DDBJ whole genome shotgun (WGS) entry which is preliminary data.</text>
</comment>
<evidence type="ECO:0000313" key="2">
    <source>
        <dbReference type="Proteomes" id="UP001221411"/>
    </source>
</evidence>
<accession>A0ABT5ELU2</accession>